<dbReference type="UniPathway" id="UPA00275">
    <property type="reaction ID" value="UER00401"/>
</dbReference>
<evidence type="ECO:0000259" key="17">
    <source>
        <dbReference type="PROSITE" id="PS51747"/>
    </source>
</evidence>
<evidence type="ECO:0000256" key="14">
    <source>
        <dbReference type="PIRSR" id="PIRSR006769-1"/>
    </source>
</evidence>
<evidence type="ECO:0000256" key="1">
    <source>
        <dbReference type="ARBA" id="ARBA00002151"/>
    </source>
</evidence>
<evidence type="ECO:0000256" key="6">
    <source>
        <dbReference type="ARBA" id="ARBA00022619"/>
    </source>
</evidence>
<dbReference type="InterPro" id="IPR050765">
    <property type="entry name" value="Riboflavin_Biosynth_HTPR"/>
</dbReference>
<dbReference type="Pfam" id="PF00383">
    <property type="entry name" value="dCMP_cyt_deam_1"/>
    <property type="match status" value="1"/>
</dbReference>
<dbReference type="EMBL" id="CP036426">
    <property type="protein sequence ID" value="QDV38085.1"/>
    <property type="molecule type" value="Genomic_DNA"/>
</dbReference>
<dbReference type="PROSITE" id="PS51747">
    <property type="entry name" value="CYT_DCMP_DEAMINASES_2"/>
    <property type="match status" value="1"/>
</dbReference>
<evidence type="ECO:0000256" key="11">
    <source>
        <dbReference type="ARBA" id="ARBA00023002"/>
    </source>
</evidence>
<reference evidence="18 19" key="1">
    <citation type="submission" date="2019-02" db="EMBL/GenBank/DDBJ databases">
        <title>Deep-cultivation of Planctomycetes and their phenomic and genomic characterization uncovers novel biology.</title>
        <authorList>
            <person name="Wiegand S."/>
            <person name="Jogler M."/>
            <person name="Boedeker C."/>
            <person name="Pinto D."/>
            <person name="Vollmers J."/>
            <person name="Rivas-Marin E."/>
            <person name="Kohn T."/>
            <person name="Peeters S.H."/>
            <person name="Heuer A."/>
            <person name="Rast P."/>
            <person name="Oberbeckmann S."/>
            <person name="Bunk B."/>
            <person name="Jeske O."/>
            <person name="Meyerdierks A."/>
            <person name="Storesund J.E."/>
            <person name="Kallscheuer N."/>
            <person name="Luecker S."/>
            <person name="Lage O.M."/>
            <person name="Pohl T."/>
            <person name="Merkel B.J."/>
            <person name="Hornburger P."/>
            <person name="Mueller R.-W."/>
            <person name="Bruemmer F."/>
            <person name="Labrenz M."/>
            <person name="Spormann A.M."/>
            <person name="Op den Camp H."/>
            <person name="Overmann J."/>
            <person name="Amann R."/>
            <person name="Jetten M.S.M."/>
            <person name="Mascher T."/>
            <person name="Medema M.H."/>
            <person name="Devos D.P."/>
            <person name="Kaster A.-K."/>
            <person name="Ovreas L."/>
            <person name="Rohde M."/>
            <person name="Galperin M.Y."/>
            <person name="Jogler C."/>
        </authorList>
    </citation>
    <scope>NUCLEOTIDE SEQUENCE [LARGE SCALE GENOMIC DNA]</scope>
    <source>
        <strain evidence="18 19">ElP</strain>
    </source>
</reference>
<comment type="function">
    <text evidence="1 13">Converts 2,5-diamino-6-(ribosylamino)-4(3h)-pyrimidinone 5'-phosphate into 5-amino-6-(ribosylamino)-2,4(1h,3h)-pyrimidinedione 5'-phosphate.</text>
</comment>
<keyword evidence="12" id="KW-0511">Multifunctional enzyme</keyword>
<dbReference type="KEGG" id="tpla:ElP_60330"/>
<evidence type="ECO:0000256" key="7">
    <source>
        <dbReference type="ARBA" id="ARBA00022723"/>
    </source>
</evidence>
<feature type="binding site" evidence="15">
    <location>
        <begin position="304"/>
        <end position="310"/>
    </location>
    <ligand>
        <name>NADP(+)</name>
        <dbReference type="ChEBI" id="CHEBI:58349"/>
    </ligand>
</feature>
<evidence type="ECO:0000256" key="12">
    <source>
        <dbReference type="ARBA" id="ARBA00023268"/>
    </source>
</evidence>
<keyword evidence="10 13" id="KW-0521">NADP</keyword>
<comment type="catalytic activity">
    <reaction evidence="13">
        <text>2,5-diamino-6-hydroxy-4-(5-phosphoribosylamino)-pyrimidine + H2O + H(+) = 5-amino-6-(5-phospho-D-ribosylamino)uracil + NH4(+)</text>
        <dbReference type="Rhea" id="RHEA:21868"/>
        <dbReference type="ChEBI" id="CHEBI:15377"/>
        <dbReference type="ChEBI" id="CHEBI:15378"/>
        <dbReference type="ChEBI" id="CHEBI:28938"/>
        <dbReference type="ChEBI" id="CHEBI:58453"/>
        <dbReference type="ChEBI" id="CHEBI:58614"/>
        <dbReference type="EC" id="3.5.4.26"/>
    </reaction>
</comment>
<dbReference type="InterPro" id="IPR024072">
    <property type="entry name" value="DHFR-like_dom_sf"/>
</dbReference>
<evidence type="ECO:0000256" key="8">
    <source>
        <dbReference type="ARBA" id="ARBA00022801"/>
    </source>
</evidence>
<feature type="domain" description="CMP/dCMP-type deaminase" evidence="17">
    <location>
        <begin position="11"/>
        <end position="133"/>
    </location>
</feature>
<dbReference type="PIRSF" id="PIRSF006769">
    <property type="entry name" value="RibD"/>
    <property type="match status" value="1"/>
</dbReference>
<feature type="binding site" evidence="15">
    <location>
        <position position="180"/>
    </location>
    <ligand>
        <name>NADP(+)</name>
        <dbReference type="ChEBI" id="CHEBI:58349"/>
    </ligand>
</feature>
<organism evidence="18 19">
    <name type="scientific">Tautonia plasticadhaerens</name>
    <dbReference type="NCBI Taxonomy" id="2527974"/>
    <lineage>
        <taxon>Bacteria</taxon>
        <taxon>Pseudomonadati</taxon>
        <taxon>Planctomycetota</taxon>
        <taxon>Planctomycetia</taxon>
        <taxon>Isosphaerales</taxon>
        <taxon>Isosphaeraceae</taxon>
        <taxon>Tautonia</taxon>
    </lineage>
</organism>
<dbReference type="PANTHER" id="PTHR38011">
    <property type="entry name" value="DIHYDROFOLATE REDUCTASE FAMILY PROTEIN (AFU_ORTHOLOGUE AFUA_8G06820)"/>
    <property type="match status" value="1"/>
</dbReference>
<dbReference type="Gene3D" id="3.40.430.10">
    <property type="entry name" value="Dihydrofolate Reductase, subunit A"/>
    <property type="match status" value="1"/>
</dbReference>
<comment type="pathway">
    <text evidence="2 13">Cofactor biosynthesis; riboflavin biosynthesis; 5-amino-6-(D-ribitylamino)uracil from GTP: step 2/4.</text>
</comment>
<feature type="binding site" evidence="15">
    <location>
        <position position="178"/>
    </location>
    <ligand>
        <name>substrate</name>
    </ligand>
</feature>
<keyword evidence="9 13" id="KW-0862">Zinc</keyword>
<dbReference type="SUPFAM" id="SSF53597">
    <property type="entry name" value="Dihydrofolate reductase-like"/>
    <property type="match status" value="1"/>
</dbReference>
<dbReference type="RefSeq" id="WP_231749310.1">
    <property type="nucleotide sequence ID" value="NZ_CP036426.1"/>
</dbReference>
<dbReference type="GO" id="GO:0009231">
    <property type="term" value="P:riboflavin biosynthetic process"/>
    <property type="evidence" value="ECO:0007669"/>
    <property type="project" value="UniProtKB-UniPathway"/>
</dbReference>
<comment type="catalytic activity">
    <reaction evidence="13">
        <text>5-amino-6-(5-phospho-D-ribitylamino)uracil + NADP(+) = 5-amino-6-(5-phospho-D-ribosylamino)uracil + NADPH + H(+)</text>
        <dbReference type="Rhea" id="RHEA:17845"/>
        <dbReference type="ChEBI" id="CHEBI:15378"/>
        <dbReference type="ChEBI" id="CHEBI:57783"/>
        <dbReference type="ChEBI" id="CHEBI:58349"/>
        <dbReference type="ChEBI" id="CHEBI:58421"/>
        <dbReference type="ChEBI" id="CHEBI:58453"/>
        <dbReference type="EC" id="1.1.1.193"/>
    </reaction>
</comment>
<keyword evidence="19" id="KW-1185">Reference proteome</keyword>
<feature type="binding site" evidence="15">
    <location>
        <position position="214"/>
    </location>
    <ligand>
        <name>substrate</name>
    </ligand>
</feature>
<feature type="binding site" evidence="15">
    <location>
        <position position="194"/>
    </location>
    <ligand>
        <name>substrate</name>
    </ligand>
</feature>
<dbReference type="Pfam" id="PF01872">
    <property type="entry name" value="RibD_C"/>
    <property type="match status" value="1"/>
</dbReference>
<feature type="binding site" evidence="15">
    <location>
        <position position="217"/>
    </location>
    <ligand>
        <name>substrate</name>
    </ligand>
</feature>
<feature type="binding site" evidence="16">
    <location>
        <position position="60"/>
    </location>
    <ligand>
        <name>Zn(2+)</name>
        <dbReference type="ChEBI" id="CHEBI:29105"/>
        <note>catalytic</note>
    </ligand>
</feature>
<dbReference type="EC" id="3.5.4.26" evidence="13"/>
<dbReference type="PROSITE" id="PS00903">
    <property type="entry name" value="CYT_DCMP_DEAMINASES_1"/>
    <property type="match status" value="1"/>
</dbReference>
<dbReference type="GO" id="GO:0008270">
    <property type="term" value="F:zinc ion binding"/>
    <property type="evidence" value="ECO:0007669"/>
    <property type="project" value="InterPro"/>
</dbReference>
<feature type="binding site" evidence="15">
    <location>
        <position position="302"/>
    </location>
    <ligand>
        <name>substrate</name>
    </ligand>
</feature>
<dbReference type="Gene3D" id="3.40.140.10">
    <property type="entry name" value="Cytidine Deaminase, domain 2"/>
    <property type="match status" value="1"/>
</dbReference>
<proteinExistence type="inferred from homology"/>
<dbReference type="InterPro" id="IPR002125">
    <property type="entry name" value="CMP_dCMP_dom"/>
</dbReference>
<dbReference type="NCBIfam" id="TIGR00326">
    <property type="entry name" value="eubact_ribD"/>
    <property type="match status" value="1"/>
</dbReference>
<dbReference type="NCBIfam" id="TIGR00227">
    <property type="entry name" value="ribD_Cterm"/>
    <property type="match status" value="1"/>
</dbReference>
<dbReference type="PANTHER" id="PTHR38011:SF7">
    <property type="entry name" value="2,5-DIAMINO-6-RIBOSYLAMINO-4(3H)-PYRIMIDINONE 5'-PHOSPHATE REDUCTASE"/>
    <property type="match status" value="1"/>
</dbReference>
<dbReference type="InterPro" id="IPR011549">
    <property type="entry name" value="RibD_C"/>
</dbReference>
<dbReference type="GO" id="GO:0008703">
    <property type="term" value="F:5-amino-6-(5-phosphoribosylamino)uracil reductase activity"/>
    <property type="evidence" value="ECO:0007669"/>
    <property type="project" value="UniProtKB-EC"/>
</dbReference>
<dbReference type="GO" id="GO:0050661">
    <property type="term" value="F:NADP binding"/>
    <property type="evidence" value="ECO:0007669"/>
    <property type="project" value="InterPro"/>
</dbReference>
<dbReference type="GO" id="GO:0008835">
    <property type="term" value="F:diaminohydroxyphosphoribosylaminopyrimidine deaminase activity"/>
    <property type="evidence" value="ECO:0007669"/>
    <property type="project" value="UniProtKB-EC"/>
</dbReference>
<dbReference type="EC" id="1.1.1.193" evidence="13"/>
<evidence type="ECO:0000256" key="9">
    <source>
        <dbReference type="ARBA" id="ARBA00022833"/>
    </source>
</evidence>
<feature type="active site" description="Proton donor" evidence="14">
    <location>
        <position position="62"/>
    </location>
</feature>
<evidence type="ECO:0000256" key="4">
    <source>
        <dbReference type="ARBA" id="ARBA00005259"/>
    </source>
</evidence>
<dbReference type="Proteomes" id="UP000317835">
    <property type="component" value="Chromosome"/>
</dbReference>
<evidence type="ECO:0000313" key="19">
    <source>
        <dbReference type="Proteomes" id="UP000317835"/>
    </source>
</evidence>
<evidence type="ECO:0000256" key="5">
    <source>
        <dbReference type="ARBA" id="ARBA00007417"/>
    </source>
</evidence>
<evidence type="ECO:0000256" key="2">
    <source>
        <dbReference type="ARBA" id="ARBA00004882"/>
    </source>
</evidence>
<gene>
    <name evidence="18" type="primary">ribD</name>
    <name evidence="18" type="ORF">ElP_60330</name>
</gene>
<comment type="similarity">
    <text evidence="4 13">In the N-terminal section; belongs to the cytidine and deoxycytidylate deaminase family.</text>
</comment>
<dbReference type="AlphaFoldDB" id="A0A518HB48"/>
<feature type="binding site" evidence="16">
    <location>
        <position position="85"/>
    </location>
    <ligand>
        <name>Zn(2+)</name>
        <dbReference type="ChEBI" id="CHEBI:29105"/>
        <note>catalytic</note>
    </ligand>
</feature>
<dbReference type="InterPro" id="IPR004794">
    <property type="entry name" value="Eubact_RibD"/>
</dbReference>
<evidence type="ECO:0000256" key="13">
    <source>
        <dbReference type="PIRNR" id="PIRNR006769"/>
    </source>
</evidence>
<dbReference type="FunFam" id="3.40.140.10:FF:000025">
    <property type="entry name" value="Riboflavin biosynthesis protein RibD"/>
    <property type="match status" value="1"/>
</dbReference>
<accession>A0A518HB48</accession>
<dbReference type="SUPFAM" id="SSF53927">
    <property type="entry name" value="Cytidine deaminase-like"/>
    <property type="match status" value="1"/>
</dbReference>
<sequence>MTEPTTADRAEEDRRWMLRALAEAARGRGLVEPNPMVGAVVVRDGTRVAVGHHARFGGPHAEVVALRAAGEGARGATLYVTLEPCCHAGKTPPCTEAVIASGVSRVVAAMRDPFPLVSGGGFSRLREAGVAVESGLEGREARILNAPYLKRLATSRPFVTAKWAMTLDGKAACASGDSKWISGPRSRAIVHELRGRMDGILVGIGTAMADDPELTARPGGPRTPARVVLDPAARLPVGSKLARTAREVPVWLAVSGRAPADRLDALRGLGVEPLPFPGDGPIPIPGLLDELGRRGLTNLLVEGGGRVLGAFLDAGEVDAVEVFVAPIIEGGDHPFGPARGLGVPRMAEALRLARHEVRVVDGDVALRGHLARPWLEPADGA</sequence>
<keyword evidence="8 13" id="KW-0378">Hydrolase</keyword>
<comment type="pathway">
    <text evidence="3 13">Cofactor biosynthesis; riboflavin biosynthesis; 5-amino-6-(D-ribitylamino)uracil from GTP: step 3/4.</text>
</comment>
<dbReference type="InterPro" id="IPR016193">
    <property type="entry name" value="Cytidine_deaminase-like"/>
</dbReference>
<feature type="binding site" evidence="15">
    <location>
        <position position="206"/>
    </location>
    <ligand>
        <name>substrate</name>
    </ligand>
</feature>
<protein>
    <recommendedName>
        <fullName evidence="13">Riboflavin biosynthesis protein RibD</fullName>
    </recommendedName>
    <domain>
        <recommendedName>
            <fullName evidence="13">Diaminohydroxyphosphoribosylaminopyrimidine deaminase</fullName>
            <shortName evidence="13">DRAP deaminase</shortName>
            <ecNumber evidence="13">3.5.4.26</ecNumber>
        </recommendedName>
        <alternativeName>
            <fullName evidence="13">Riboflavin-specific deaminase</fullName>
        </alternativeName>
    </domain>
    <domain>
        <recommendedName>
            <fullName evidence="13">5-amino-6-(5-phosphoribosylamino)uracil reductase</fullName>
            <ecNumber evidence="13">1.1.1.193</ecNumber>
        </recommendedName>
        <alternativeName>
            <fullName evidence="13">HTP reductase</fullName>
        </alternativeName>
    </domain>
</protein>
<comment type="similarity">
    <text evidence="5 13">In the C-terminal section; belongs to the HTP reductase family.</text>
</comment>
<keyword evidence="6 13" id="KW-0686">Riboflavin biosynthesis</keyword>
<evidence type="ECO:0000256" key="10">
    <source>
        <dbReference type="ARBA" id="ARBA00022857"/>
    </source>
</evidence>
<feature type="binding site" evidence="15">
    <location>
        <position position="210"/>
    </location>
    <ligand>
        <name>NADP(+)</name>
        <dbReference type="ChEBI" id="CHEBI:58349"/>
    </ligand>
</feature>
<name>A0A518HB48_9BACT</name>
<feature type="binding site" evidence="15">
    <location>
        <position position="164"/>
    </location>
    <ligand>
        <name>NADP(+)</name>
        <dbReference type="ChEBI" id="CHEBI:58349"/>
    </ligand>
</feature>
<keyword evidence="11 13" id="KW-0560">Oxidoreductase</keyword>
<feature type="binding site" evidence="16">
    <location>
        <position position="94"/>
    </location>
    <ligand>
        <name>Zn(2+)</name>
        <dbReference type="ChEBI" id="CHEBI:29105"/>
        <note>catalytic</note>
    </ligand>
</feature>
<evidence type="ECO:0000256" key="16">
    <source>
        <dbReference type="PIRSR" id="PIRSR006769-3"/>
    </source>
</evidence>
<evidence type="ECO:0000313" key="18">
    <source>
        <dbReference type="EMBL" id="QDV38085.1"/>
    </source>
</evidence>
<dbReference type="InterPro" id="IPR016192">
    <property type="entry name" value="APOBEC/CMP_deaminase_Zn-bd"/>
</dbReference>
<evidence type="ECO:0000256" key="15">
    <source>
        <dbReference type="PIRSR" id="PIRSR006769-2"/>
    </source>
</evidence>
<dbReference type="InterPro" id="IPR002734">
    <property type="entry name" value="RibDG_C"/>
</dbReference>
<evidence type="ECO:0000256" key="3">
    <source>
        <dbReference type="ARBA" id="ARBA00004910"/>
    </source>
</evidence>
<keyword evidence="7 13" id="KW-0479">Metal-binding</keyword>
<comment type="cofactor">
    <cofactor evidence="13 16">
        <name>Zn(2+)</name>
        <dbReference type="ChEBI" id="CHEBI:29105"/>
    </cofactor>
    <text evidence="13 16">Binds 1 zinc ion.</text>
</comment>
<dbReference type="CDD" id="cd01284">
    <property type="entry name" value="Riboflavin_deaminase-reductase"/>
    <property type="match status" value="1"/>
</dbReference>